<dbReference type="RefSeq" id="WP_027699571.1">
    <property type="nucleotide sequence ID" value="NZ_DF820495.1"/>
</dbReference>
<reference evidence="8" key="1">
    <citation type="journal article" date="2014" name="Genome Announc.">
        <title>Draft genome sequence of Weissella oryzae SG25T, isolated from fermented rice grains.</title>
        <authorList>
            <person name="Tanizawa Y."/>
            <person name="Fujisawa T."/>
            <person name="Mochizuki T."/>
            <person name="Kaminuma E."/>
            <person name="Suzuki Y."/>
            <person name="Nakamura Y."/>
            <person name="Tohno M."/>
        </authorList>
    </citation>
    <scope>NUCLEOTIDE SEQUENCE [LARGE SCALE GENOMIC DNA]</scope>
    <source>
        <strain evidence="8">DSM 25784 / JCM 18191 / LMG 30913 / SG25</strain>
    </source>
</reference>
<dbReference type="STRING" id="1329250.WOSG25_120080"/>
<dbReference type="GO" id="GO:0032264">
    <property type="term" value="P:IMP salvage"/>
    <property type="evidence" value="ECO:0007669"/>
    <property type="project" value="TreeGrafter"/>
</dbReference>
<protein>
    <recommendedName>
        <fullName evidence="3">Hypoxanthine-guanine phosphoribosyltransferase</fullName>
    </recommendedName>
</protein>
<dbReference type="GO" id="GO:0046100">
    <property type="term" value="P:hypoxanthine metabolic process"/>
    <property type="evidence" value="ECO:0007669"/>
    <property type="project" value="TreeGrafter"/>
</dbReference>
<feature type="domain" description="Phosphoribosyltransferase" evidence="6">
    <location>
        <begin position="14"/>
        <end position="162"/>
    </location>
</feature>
<dbReference type="Pfam" id="PF00156">
    <property type="entry name" value="Pribosyltran"/>
    <property type="match status" value="1"/>
</dbReference>
<evidence type="ECO:0000256" key="1">
    <source>
        <dbReference type="ARBA" id="ARBA00002049"/>
    </source>
</evidence>
<keyword evidence="7" id="KW-0328">Glycosyltransferase</keyword>
<dbReference type="InterPro" id="IPR000836">
    <property type="entry name" value="PRTase_dom"/>
</dbReference>
<gene>
    <name evidence="7" type="ORF">WOSG25_120080</name>
</gene>
<dbReference type="GO" id="GO:0004422">
    <property type="term" value="F:hypoxanthine phosphoribosyltransferase activity"/>
    <property type="evidence" value="ECO:0007669"/>
    <property type="project" value="TreeGrafter"/>
</dbReference>
<sequence>MAMTLDRVVVTTEEINAMVARVADELRVKLTGVERPLFVGVMAGSYIWMADLLRNLAFDFDIDSDYIDVSSYSGDASTGEIKIVQDVQRDLAGRTVVILDEVIDTGLTLQYLKDNFLARGAAKVYIAVAADKGLKTDFMDFEPDFVGTKVPNEFLVGYGMDYNDHYRNLPTISVLKLD</sequence>
<dbReference type="CDD" id="cd06223">
    <property type="entry name" value="PRTases_typeI"/>
    <property type="match status" value="1"/>
</dbReference>
<dbReference type="Gene3D" id="3.40.50.2020">
    <property type="match status" value="1"/>
</dbReference>
<dbReference type="InterPro" id="IPR050408">
    <property type="entry name" value="HGPRT"/>
</dbReference>
<dbReference type="GO" id="GO:0006178">
    <property type="term" value="P:guanine salvage"/>
    <property type="evidence" value="ECO:0007669"/>
    <property type="project" value="TreeGrafter"/>
</dbReference>
<dbReference type="OrthoDB" id="9802824at2"/>
<dbReference type="Proteomes" id="UP000030643">
    <property type="component" value="Unassembled WGS sequence"/>
</dbReference>
<dbReference type="InterPro" id="IPR029057">
    <property type="entry name" value="PRTase-like"/>
</dbReference>
<accession>A0A069CW53</accession>
<comment type="catalytic activity">
    <reaction evidence="4">
        <text>GMP + diphosphate = guanine + 5-phospho-alpha-D-ribose 1-diphosphate</text>
        <dbReference type="Rhea" id="RHEA:25424"/>
        <dbReference type="ChEBI" id="CHEBI:16235"/>
        <dbReference type="ChEBI" id="CHEBI:33019"/>
        <dbReference type="ChEBI" id="CHEBI:58017"/>
        <dbReference type="ChEBI" id="CHEBI:58115"/>
        <dbReference type="EC" id="2.4.2.8"/>
    </reaction>
    <physiologicalReaction direction="right-to-left" evidence="4">
        <dbReference type="Rhea" id="RHEA:25426"/>
    </physiologicalReaction>
</comment>
<name>A0A069CW53_WEIOS</name>
<evidence type="ECO:0000256" key="3">
    <source>
        <dbReference type="ARBA" id="ARBA00022099"/>
    </source>
</evidence>
<evidence type="ECO:0000313" key="7">
    <source>
        <dbReference type="EMBL" id="GAK31617.1"/>
    </source>
</evidence>
<dbReference type="AlphaFoldDB" id="A0A069CW53"/>
<evidence type="ECO:0000256" key="5">
    <source>
        <dbReference type="ARBA" id="ARBA00049402"/>
    </source>
</evidence>
<dbReference type="PANTHER" id="PTHR43340:SF1">
    <property type="entry name" value="HYPOXANTHINE PHOSPHORIBOSYLTRANSFERASE"/>
    <property type="match status" value="1"/>
</dbReference>
<comment type="function">
    <text evidence="1">Purine salvage pathway enzyme that catalyzes the transfer of the ribosyl-5-phosphate group from 5-phospho-alpha-D-ribose 1-diphosphate (PRPP) to the N9 position of the 6-oxopurines hypoxanthine and guanine to form the corresponding ribonucleotides IMP (inosine 5'-monophosphate) and GMP (guanosine 5'-monophosphate), with the release of PPi.</text>
</comment>
<comment type="pathway">
    <text evidence="2">Purine metabolism; GMP biosynthesis via salvage pathway; GMP from guanine: step 1/1.</text>
</comment>
<evidence type="ECO:0000259" key="6">
    <source>
        <dbReference type="Pfam" id="PF00156"/>
    </source>
</evidence>
<dbReference type="eggNOG" id="COG0634">
    <property type="taxonomic scope" value="Bacteria"/>
</dbReference>
<evidence type="ECO:0000256" key="4">
    <source>
        <dbReference type="ARBA" id="ARBA00048811"/>
    </source>
</evidence>
<dbReference type="SUPFAM" id="SSF53271">
    <property type="entry name" value="PRTase-like"/>
    <property type="match status" value="1"/>
</dbReference>
<dbReference type="GO" id="GO:0032263">
    <property type="term" value="P:GMP salvage"/>
    <property type="evidence" value="ECO:0007669"/>
    <property type="project" value="TreeGrafter"/>
</dbReference>
<dbReference type="PANTHER" id="PTHR43340">
    <property type="entry name" value="HYPOXANTHINE-GUANINE PHOSPHORIBOSYLTRANSFERASE"/>
    <property type="match status" value="1"/>
</dbReference>
<keyword evidence="8" id="KW-1185">Reference proteome</keyword>
<dbReference type="EMBL" id="DF820495">
    <property type="protein sequence ID" value="GAK31617.1"/>
    <property type="molecule type" value="Genomic_DNA"/>
</dbReference>
<dbReference type="GO" id="GO:0000287">
    <property type="term" value="F:magnesium ion binding"/>
    <property type="evidence" value="ECO:0007669"/>
    <property type="project" value="TreeGrafter"/>
</dbReference>
<keyword evidence="7" id="KW-0808">Transferase</keyword>
<dbReference type="GO" id="GO:0005829">
    <property type="term" value="C:cytosol"/>
    <property type="evidence" value="ECO:0007669"/>
    <property type="project" value="TreeGrafter"/>
</dbReference>
<evidence type="ECO:0000313" key="8">
    <source>
        <dbReference type="Proteomes" id="UP000030643"/>
    </source>
</evidence>
<proteinExistence type="predicted"/>
<organism evidence="7 8">
    <name type="scientific">Weissella oryzae (strain DSM 25784 / JCM 18191 / LMG 30913 / SG25)</name>
    <dbReference type="NCBI Taxonomy" id="1329250"/>
    <lineage>
        <taxon>Bacteria</taxon>
        <taxon>Bacillati</taxon>
        <taxon>Bacillota</taxon>
        <taxon>Bacilli</taxon>
        <taxon>Lactobacillales</taxon>
        <taxon>Lactobacillaceae</taxon>
        <taxon>Weissella</taxon>
    </lineage>
</organism>
<evidence type="ECO:0000256" key="2">
    <source>
        <dbReference type="ARBA" id="ARBA00004676"/>
    </source>
</evidence>
<comment type="catalytic activity">
    <reaction evidence="5">
        <text>IMP + diphosphate = hypoxanthine + 5-phospho-alpha-D-ribose 1-diphosphate</text>
        <dbReference type="Rhea" id="RHEA:17973"/>
        <dbReference type="ChEBI" id="CHEBI:17368"/>
        <dbReference type="ChEBI" id="CHEBI:33019"/>
        <dbReference type="ChEBI" id="CHEBI:58017"/>
        <dbReference type="ChEBI" id="CHEBI:58053"/>
        <dbReference type="EC" id="2.4.2.8"/>
    </reaction>
    <physiologicalReaction direction="right-to-left" evidence="5">
        <dbReference type="Rhea" id="RHEA:17975"/>
    </physiologicalReaction>
</comment>